<comment type="caution">
    <text evidence="3">The sequence shown here is derived from an EMBL/GenBank/DDBJ whole genome shotgun (WGS) entry which is preliminary data.</text>
</comment>
<evidence type="ECO:0000313" key="4">
    <source>
        <dbReference type="Proteomes" id="UP001383192"/>
    </source>
</evidence>
<dbReference type="InterPro" id="IPR029060">
    <property type="entry name" value="PIN-like_dom_sf"/>
</dbReference>
<evidence type="ECO:0000256" key="1">
    <source>
        <dbReference type="SAM" id="MobiDB-lite"/>
    </source>
</evidence>
<evidence type="ECO:0000313" key="3">
    <source>
        <dbReference type="EMBL" id="KAK7017533.1"/>
    </source>
</evidence>
<feature type="compositionally biased region" description="Polar residues" evidence="1">
    <location>
        <begin position="79"/>
        <end position="89"/>
    </location>
</feature>
<dbReference type="InterPro" id="IPR005824">
    <property type="entry name" value="KOW"/>
</dbReference>
<feature type="region of interest" description="Disordered" evidence="1">
    <location>
        <begin position="686"/>
        <end position="710"/>
    </location>
</feature>
<accession>A0AAW0AVZ3</accession>
<protein>
    <recommendedName>
        <fullName evidence="2">KOW domain-containing protein</fullName>
    </recommendedName>
</protein>
<dbReference type="Gene3D" id="3.40.50.1010">
    <property type="entry name" value="5'-nuclease"/>
    <property type="match status" value="1"/>
</dbReference>
<feature type="domain" description="KOW" evidence="2">
    <location>
        <begin position="588"/>
        <end position="615"/>
    </location>
</feature>
<feature type="compositionally biased region" description="Acidic residues" evidence="1">
    <location>
        <begin position="11"/>
        <end position="26"/>
    </location>
</feature>
<dbReference type="SMART" id="SM00739">
    <property type="entry name" value="KOW"/>
    <property type="match status" value="3"/>
</dbReference>
<feature type="region of interest" description="Disordered" evidence="1">
    <location>
        <begin position="1"/>
        <end position="114"/>
    </location>
</feature>
<name>A0AAW0AVZ3_9AGAR</name>
<feature type="domain" description="KOW" evidence="2">
    <location>
        <begin position="412"/>
        <end position="439"/>
    </location>
</feature>
<dbReference type="Proteomes" id="UP001383192">
    <property type="component" value="Unassembled WGS sequence"/>
</dbReference>
<evidence type="ECO:0000259" key="2">
    <source>
        <dbReference type="SMART" id="SM00739"/>
    </source>
</evidence>
<feature type="domain" description="KOW" evidence="2">
    <location>
        <begin position="200"/>
        <end position="228"/>
    </location>
</feature>
<dbReference type="EMBL" id="JAYKXP010000250">
    <property type="protein sequence ID" value="KAK7017533.1"/>
    <property type="molecule type" value="Genomic_DNA"/>
</dbReference>
<proteinExistence type="predicted"/>
<feature type="region of interest" description="Disordered" evidence="1">
    <location>
        <begin position="1416"/>
        <end position="1435"/>
    </location>
</feature>
<dbReference type="SUPFAM" id="SSF88723">
    <property type="entry name" value="PIN domain-like"/>
    <property type="match status" value="1"/>
</dbReference>
<organism evidence="3 4">
    <name type="scientific">Paramarasmius palmivorus</name>
    <dbReference type="NCBI Taxonomy" id="297713"/>
    <lineage>
        <taxon>Eukaryota</taxon>
        <taxon>Fungi</taxon>
        <taxon>Dikarya</taxon>
        <taxon>Basidiomycota</taxon>
        <taxon>Agaricomycotina</taxon>
        <taxon>Agaricomycetes</taxon>
        <taxon>Agaricomycetidae</taxon>
        <taxon>Agaricales</taxon>
        <taxon>Marasmiineae</taxon>
        <taxon>Marasmiaceae</taxon>
        <taxon>Paramarasmius</taxon>
    </lineage>
</organism>
<reference evidence="3 4" key="1">
    <citation type="submission" date="2024-01" db="EMBL/GenBank/DDBJ databases">
        <title>A draft genome for a cacao thread blight-causing isolate of Paramarasmius palmivorus.</title>
        <authorList>
            <person name="Baruah I.K."/>
            <person name="Bukari Y."/>
            <person name="Amoako-Attah I."/>
            <person name="Meinhardt L.W."/>
            <person name="Bailey B.A."/>
            <person name="Cohen S.P."/>
        </authorList>
    </citation>
    <scope>NUCLEOTIDE SEQUENCE [LARGE SCALE GENOMIC DNA]</scope>
    <source>
        <strain evidence="3 4">GH-12</strain>
    </source>
</reference>
<gene>
    <name evidence="3" type="ORF">VNI00_018585</name>
</gene>
<keyword evidence="4" id="KW-1185">Reference proteome</keyword>
<sequence length="1451" mass="165417">MALQSFLDVEAREDSDEEEWSSDESECLQRFIAKDRVGIEEDDADPGQTRRPLKRRRIPPAEQLFASIFARLLPEEPTPSESRTLSQDAEGSRPVAGSGTDSAETHSEPKGPLHPWAEAALRRERDNPEPFTTPQLAPPLQPPERPELELDFSKLPKRRLGSTYPHLSQQSRFIIREAWAAWAAWERDDAPESSLIRRRELASGEWIIIRHRGQHEGDVGIVYRTDRTREGRRGYWVFLVPRLASKHERLQLVEGKEGDDKERERKRKRDQKRPTRWSLRLFDHREYRTEEISKLKEKETFRYNKRTFSHGLVLRFFLETSLDPRFPVLSPESLRLFVQSRHPFILQSTLPCLEHWKFEHGEAVTVKNMPGVMSVVLEVAENEGTCRVEVGEWSQDTYSDVHVIPMRLLLKVVRPGDYVQVVAGVHVGLEGLVTQSNGAEIHIFELTSDNDNRDTQTPWQTPKGKLARIQHNMDAILHVNSVKVIPPPFTMDHGPWYDVRVVVESEKDSHYDVYHGCVGEIKRVRRTAPNKLGITVYLFRFDSSTEFEPVHLLDERTRQPLLVARPLPEYYRQYRIDPELDKMYTGRPPWFGVRVSIIKGHHKGTVAVVKDVNSQCSPTRRIKLQVELQRAGEVVNRLEWVSLKDVLEERTKKPLYLYWPVLKSSIFAPLPHDLVPERLWAPQKKQKKVKERNWDTETVEGPSVTEEPLGLLEDSVGMENNETDDDEAGDVDEQENVEIDDPWSVWNPNNESGITHSVVEAENSDNRISNESTYLWDRTAFSPSWSAGSIEYEIQAKLDGLFDSLPANLRSPSLSPLPSPSAPRIPAVPMHWFLHPKLVNMIFQVKVKSKEIFIETSMRPTGIVAMRKKGRGKEDVPNGDVVKAVPRNFGSQSLMVIVGGTEDDIGKVVRGIYYFFNQVHREESKWWMAVTVNPQFTWLRAEAPQFLDLDPEHLAIVEEPSENRKKAREAFETVRAAARTQPPEVRLPYDSANMDISRLDRILKPHKTTIPLKDWSYRKGFLPRRDSDRSAYVGFSIDALARESGSLQSCFQRLARYREAAIVGFGVTHGPNLPGHRHLRGDPAILEALLELLEILGYHCLKASADAESLLAQWAYDGHIDAIIATNTLPLALGAPVVLREILSTSNGDVEVDVYDAAVLERTTGINRAGMVLILLLSGYICPLGVTDSLAKDLAAKTNIGDMLMDAMDTWLGINQGKLEKAFYNINLELCETLETNPNRVLSRRHAKLASYFTWLWPREELALYLYNKRQRQTQLAGFAMLRGWYDIVDVARLRLWGVRHLGWEHADSSAIVRDGGLSIWQAVIASVLLSPVAEYDPEKQIIKARYLRAKILSETAMRTPRNGLKCTRFLVSLKHVGIAARLPIADKSVSLRIPDLVKRYIKEKLFIDNVVDSDDDDDMTLSASDREGSEDPGEAMMVEMVQEVKEESAE</sequence>